<dbReference type="Proteomes" id="UP000242188">
    <property type="component" value="Unassembled WGS sequence"/>
</dbReference>
<dbReference type="InterPro" id="IPR043460">
    <property type="entry name" value="MEDAG/TEX26"/>
</dbReference>
<keyword evidence="3" id="KW-1185">Reference proteome</keyword>
<dbReference type="OrthoDB" id="5984625at2759"/>
<feature type="compositionally biased region" description="Basic residues" evidence="1">
    <location>
        <begin position="347"/>
        <end position="359"/>
    </location>
</feature>
<dbReference type="AlphaFoldDB" id="A0A210QW55"/>
<feature type="compositionally biased region" description="Low complexity" evidence="1">
    <location>
        <begin position="383"/>
        <end position="396"/>
    </location>
</feature>
<feature type="region of interest" description="Disordered" evidence="1">
    <location>
        <begin position="115"/>
        <end position="150"/>
    </location>
</feature>
<feature type="compositionally biased region" description="Polar residues" evidence="1">
    <location>
        <begin position="117"/>
        <end position="128"/>
    </location>
</feature>
<protein>
    <submittedName>
        <fullName evidence="2">Testis-expressed sequence 26 protein</fullName>
    </submittedName>
</protein>
<dbReference type="PANTHER" id="PTHR33769">
    <property type="entry name" value="TESTIS-EXPRESSED PROTEIN 26 ISOFORM X3"/>
    <property type="match status" value="1"/>
</dbReference>
<evidence type="ECO:0000313" key="2">
    <source>
        <dbReference type="EMBL" id="OWF52916.1"/>
    </source>
</evidence>
<dbReference type="PANTHER" id="PTHR33769:SF2">
    <property type="entry name" value="TESTIS-EXPRESSED PROTEIN 26"/>
    <property type="match status" value="1"/>
</dbReference>
<feature type="region of interest" description="Disordered" evidence="1">
    <location>
        <begin position="326"/>
        <end position="442"/>
    </location>
</feature>
<dbReference type="GO" id="GO:0005737">
    <property type="term" value="C:cytoplasm"/>
    <property type="evidence" value="ECO:0007669"/>
    <property type="project" value="TreeGrafter"/>
</dbReference>
<comment type="caution">
    <text evidence="2">The sequence shown here is derived from an EMBL/GenBank/DDBJ whole genome shotgun (WGS) entry which is preliminary data.</text>
</comment>
<sequence length="442" mass="49029">MQVPAVGTTVVGENVITQGLTKDLEDFYDKTESSADREKALQLLTSLKFGQEIRNSSHYPVERPHTAMPTFGPRNPYQTTYTKDYPQKDSGVTAVRPMSSQGFAASHDLSGPIGATTYHNDYTGGSQPPSAPIRSGSASGSRSNKPHPLQSFMVWKFPRRARPEQKESPWSEELTDDMINQVHKRLCQSTYQSDFLGIPQGFQVKSAYNLPPDWKENIPYTLDSVARYSFQTPSQQDELRLPASRYGSNKKKQLVASGTIPTASSRYMHIKQRTTYDRHYNDNSSAVVTQIKDTGKKLGAEALRKHLEKMEGEEKDLVQKMLESYDIGGSEPMGGANYNVQPPPPRPHSRASVHSKRSFKPPSTPISNYTANSSGVHPFRMGRTPTPSHRSPSTPSCGRPDSGYQNRLGMHIPPTPISLPMKGSRTPSTPISVPYTPPMFLS</sequence>
<dbReference type="EMBL" id="NEDP02001613">
    <property type="protein sequence ID" value="OWF52916.1"/>
    <property type="molecule type" value="Genomic_DNA"/>
</dbReference>
<accession>A0A210QW55</accession>
<proteinExistence type="predicted"/>
<name>A0A210QW55_MIZYE</name>
<reference evidence="2 3" key="1">
    <citation type="journal article" date="2017" name="Nat. Ecol. Evol.">
        <title>Scallop genome provides insights into evolution of bilaterian karyotype and development.</title>
        <authorList>
            <person name="Wang S."/>
            <person name="Zhang J."/>
            <person name="Jiao W."/>
            <person name="Li J."/>
            <person name="Xun X."/>
            <person name="Sun Y."/>
            <person name="Guo X."/>
            <person name="Huan P."/>
            <person name="Dong B."/>
            <person name="Zhang L."/>
            <person name="Hu X."/>
            <person name="Sun X."/>
            <person name="Wang J."/>
            <person name="Zhao C."/>
            <person name="Wang Y."/>
            <person name="Wang D."/>
            <person name="Huang X."/>
            <person name="Wang R."/>
            <person name="Lv J."/>
            <person name="Li Y."/>
            <person name="Zhang Z."/>
            <person name="Liu B."/>
            <person name="Lu W."/>
            <person name="Hui Y."/>
            <person name="Liang J."/>
            <person name="Zhou Z."/>
            <person name="Hou R."/>
            <person name="Li X."/>
            <person name="Liu Y."/>
            <person name="Li H."/>
            <person name="Ning X."/>
            <person name="Lin Y."/>
            <person name="Zhao L."/>
            <person name="Xing Q."/>
            <person name="Dou J."/>
            <person name="Li Y."/>
            <person name="Mao J."/>
            <person name="Guo H."/>
            <person name="Dou H."/>
            <person name="Li T."/>
            <person name="Mu C."/>
            <person name="Jiang W."/>
            <person name="Fu Q."/>
            <person name="Fu X."/>
            <person name="Miao Y."/>
            <person name="Liu J."/>
            <person name="Yu Q."/>
            <person name="Li R."/>
            <person name="Liao H."/>
            <person name="Li X."/>
            <person name="Kong Y."/>
            <person name="Jiang Z."/>
            <person name="Chourrout D."/>
            <person name="Li R."/>
            <person name="Bao Z."/>
        </authorList>
    </citation>
    <scope>NUCLEOTIDE SEQUENCE [LARGE SCALE GENOMIC DNA]</scope>
    <source>
        <strain evidence="2 3">PY_sf001</strain>
    </source>
</reference>
<feature type="compositionally biased region" description="Polar residues" evidence="1">
    <location>
        <begin position="365"/>
        <end position="375"/>
    </location>
</feature>
<gene>
    <name evidence="2" type="ORF">KP79_PYT12909</name>
</gene>
<evidence type="ECO:0000313" key="3">
    <source>
        <dbReference type="Proteomes" id="UP000242188"/>
    </source>
</evidence>
<evidence type="ECO:0000256" key="1">
    <source>
        <dbReference type="SAM" id="MobiDB-lite"/>
    </source>
</evidence>
<organism evidence="2 3">
    <name type="scientific">Mizuhopecten yessoensis</name>
    <name type="common">Japanese scallop</name>
    <name type="synonym">Patinopecten yessoensis</name>
    <dbReference type="NCBI Taxonomy" id="6573"/>
    <lineage>
        <taxon>Eukaryota</taxon>
        <taxon>Metazoa</taxon>
        <taxon>Spiralia</taxon>
        <taxon>Lophotrochozoa</taxon>
        <taxon>Mollusca</taxon>
        <taxon>Bivalvia</taxon>
        <taxon>Autobranchia</taxon>
        <taxon>Pteriomorphia</taxon>
        <taxon>Pectinida</taxon>
        <taxon>Pectinoidea</taxon>
        <taxon>Pectinidae</taxon>
        <taxon>Mizuhopecten</taxon>
    </lineage>
</organism>